<dbReference type="InterPro" id="IPR026961">
    <property type="entry name" value="PGG_dom"/>
</dbReference>
<dbReference type="PANTHER" id="PTHR24177">
    <property type="entry name" value="CASKIN"/>
    <property type="match status" value="1"/>
</dbReference>
<protein>
    <recommendedName>
        <fullName evidence="2">PGG domain-containing protein</fullName>
    </recommendedName>
</protein>
<dbReference type="GO" id="GO:0016020">
    <property type="term" value="C:membrane"/>
    <property type="evidence" value="ECO:0007669"/>
    <property type="project" value="TreeGrafter"/>
</dbReference>
<dbReference type="Pfam" id="PF13962">
    <property type="entry name" value="PGG"/>
    <property type="match status" value="1"/>
</dbReference>
<evidence type="ECO:0000256" key="1">
    <source>
        <dbReference type="SAM" id="Phobius"/>
    </source>
</evidence>
<dbReference type="EMBL" id="LRBV02000004">
    <property type="status" value="NOT_ANNOTATED_CDS"/>
    <property type="molecule type" value="Genomic_DNA"/>
</dbReference>
<dbReference type="InParanoid" id="A0A7N2LLT5"/>
<proteinExistence type="predicted"/>
<dbReference type="Proteomes" id="UP000594261">
    <property type="component" value="Chromosome 4"/>
</dbReference>
<feature type="transmembrane region" description="Helical" evidence="1">
    <location>
        <begin position="92"/>
        <end position="112"/>
    </location>
</feature>
<keyword evidence="1" id="KW-0812">Transmembrane</keyword>
<name>A0A7N2LLT5_QUELO</name>
<feature type="transmembrane region" description="Helical" evidence="1">
    <location>
        <begin position="213"/>
        <end position="237"/>
    </location>
</feature>
<feature type="transmembrane region" description="Helical" evidence="1">
    <location>
        <begin position="181"/>
        <end position="207"/>
    </location>
</feature>
<dbReference type="EnsemblPlants" id="QL04p097072:mrna">
    <property type="protein sequence ID" value="QL04p097072:mrna"/>
    <property type="gene ID" value="QL04p097072"/>
</dbReference>
<evidence type="ECO:0000313" key="3">
    <source>
        <dbReference type="EnsemblPlants" id="QL04p097072:mrna"/>
    </source>
</evidence>
<evidence type="ECO:0000313" key="4">
    <source>
        <dbReference type="Proteomes" id="UP000594261"/>
    </source>
</evidence>
<reference evidence="3" key="2">
    <citation type="submission" date="2021-01" db="UniProtKB">
        <authorList>
            <consortium name="EnsemblPlants"/>
        </authorList>
    </citation>
    <scope>IDENTIFICATION</scope>
</reference>
<feature type="transmembrane region" description="Helical" evidence="1">
    <location>
        <begin position="139"/>
        <end position="169"/>
    </location>
</feature>
<evidence type="ECO:0000259" key="2">
    <source>
        <dbReference type="Pfam" id="PF13962"/>
    </source>
</evidence>
<dbReference type="PANTHER" id="PTHR24177:SF329">
    <property type="entry name" value="ANKYRIN REPEAT PROTEIN"/>
    <property type="match status" value="1"/>
</dbReference>
<keyword evidence="1" id="KW-0472">Membrane</keyword>
<keyword evidence="1" id="KW-1133">Transmembrane helix</keyword>
<organism evidence="3 4">
    <name type="scientific">Quercus lobata</name>
    <name type="common">Valley oak</name>
    <dbReference type="NCBI Taxonomy" id="97700"/>
    <lineage>
        <taxon>Eukaryota</taxon>
        <taxon>Viridiplantae</taxon>
        <taxon>Streptophyta</taxon>
        <taxon>Embryophyta</taxon>
        <taxon>Tracheophyta</taxon>
        <taxon>Spermatophyta</taxon>
        <taxon>Magnoliopsida</taxon>
        <taxon>eudicotyledons</taxon>
        <taxon>Gunneridae</taxon>
        <taxon>Pentapetalae</taxon>
        <taxon>rosids</taxon>
        <taxon>fabids</taxon>
        <taxon>Fagales</taxon>
        <taxon>Fagaceae</taxon>
        <taxon>Quercus</taxon>
    </lineage>
</organism>
<dbReference type="Gramene" id="QL04p097072:mrna">
    <property type="protein sequence ID" value="QL04p097072:mrna"/>
    <property type="gene ID" value="QL04p097072"/>
</dbReference>
<sequence>MVEAYLEIFKIWMRNGSRKHKLDETRPHMLIVTWRAIPSSDRHLGFRLHAVERVVHPKCKEELNIDCQKPRELFTITHENLMREGEKWAQETARSFTVVGTLIATIMFAAAFTVPGGNNQFTGIPIFLTQKQSNQSSKFWVFAVADAISLLTSSTSVLVFLVILTSRFAEEDFLVLLPIKLIVGLSTLFISVVSMLIAFCAALQLMLDVKATFIIWVYTLAGLTILSFVAFQSPLFLEICRSTIKSEFLPNRRIQNWY</sequence>
<accession>A0A7N2LLT5</accession>
<dbReference type="AlphaFoldDB" id="A0A7N2LLT5"/>
<reference evidence="3 4" key="1">
    <citation type="journal article" date="2016" name="G3 (Bethesda)">
        <title>First Draft Assembly and Annotation of the Genome of a California Endemic Oak Quercus lobata Nee (Fagaceae).</title>
        <authorList>
            <person name="Sork V.L."/>
            <person name="Fitz-Gibbon S.T."/>
            <person name="Puiu D."/>
            <person name="Crepeau M."/>
            <person name="Gugger P.F."/>
            <person name="Sherman R."/>
            <person name="Stevens K."/>
            <person name="Langley C.H."/>
            <person name="Pellegrini M."/>
            <person name="Salzberg S.L."/>
        </authorList>
    </citation>
    <scope>NUCLEOTIDE SEQUENCE [LARGE SCALE GENOMIC DNA]</scope>
    <source>
        <strain evidence="3 4">cv. SW786</strain>
    </source>
</reference>
<feature type="domain" description="PGG" evidence="2">
    <location>
        <begin position="87"/>
        <end position="203"/>
    </location>
</feature>
<keyword evidence="4" id="KW-1185">Reference proteome</keyword>